<dbReference type="InterPro" id="IPR043132">
    <property type="entry name" value="BCAT-like_C"/>
</dbReference>
<name>A0ABU4JNK0_9CLOT</name>
<sequence>MGECINKYFIYNNEIKNSNEFDEKILSEGKSLYEVIRIIDGKPLFLQKHLKRLENSAAVTNMDLWITIDELKEKITELIKVNDTAIGNVKFIFNFNKDNTFAAYFVKHHYPSTEDYEKGVRTILYHGERKNPNAKVINMGFREAVDKEIREKEAYEAILVDNKGYITEGSKSNIFMIKGDKVITSPLEDVLPGITRNVIIEKCKDIGFEVAEEKIHYEVLKDLDGLFISGTSPKVLPIREVDNMKFDSAKNEVILKIMRGYNILVDEDITNS</sequence>
<dbReference type="EMBL" id="JARUJP010000001">
    <property type="protein sequence ID" value="MDW8799721.1"/>
    <property type="molecule type" value="Genomic_DNA"/>
</dbReference>
<dbReference type="InterPro" id="IPR001544">
    <property type="entry name" value="Aminotrans_IV"/>
</dbReference>
<dbReference type="InterPro" id="IPR036038">
    <property type="entry name" value="Aminotransferase-like"/>
</dbReference>
<dbReference type="CDD" id="cd00449">
    <property type="entry name" value="PLPDE_IV"/>
    <property type="match status" value="1"/>
</dbReference>
<dbReference type="InterPro" id="IPR043131">
    <property type="entry name" value="BCAT-like_N"/>
</dbReference>
<dbReference type="Gene3D" id="3.20.10.10">
    <property type="entry name" value="D-amino Acid Aminotransferase, subunit A, domain 2"/>
    <property type="match status" value="1"/>
</dbReference>
<keyword evidence="6" id="KW-0808">Transferase</keyword>
<dbReference type="SUPFAM" id="SSF56752">
    <property type="entry name" value="D-aminoacid aminotransferase-like PLP-dependent enzymes"/>
    <property type="match status" value="1"/>
</dbReference>
<keyword evidence="3 5" id="KW-0663">Pyridoxal phosphate</keyword>
<dbReference type="InterPro" id="IPR018300">
    <property type="entry name" value="Aminotrans_IV_CS"/>
</dbReference>
<evidence type="ECO:0000256" key="2">
    <source>
        <dbReference type="ARBA" id="ARBA00009320"/>
    </source>
</evidence>
<gene>
    <name evidence="6" type="ORF">P8V03_00960</name>
</gene>
<reference evidence="6 7" key="1">
    <citation type="submission" date="2023-04" db="EMBL/GenBank/DDBJ databases">
        <title>Clostridium tannerae sp. nov., isolated from the fecal material of an alpaca.</title>
        <authorList>
            <person name="Miller S."/>
            <person name="Hendry M."/>
            <person name="King J."/>
            <person name="Sankaranarayanan K."/>
            <person name="Lawson P.A."/>
        </authorList>
    </citation>
    <scope>NUCLEOTIDE SEQUENCE [LARGE SCALE GENOMIC DNA]</scope>
    <source>
        <strain evidence="6 7">A1-XYC3</strain>
    </source>
</reference>
<dbReference type="GO" id="GO:0008483">
    <property type="term" value="F:transaminase activity"/>
    <property type="evidence" value="ECO:0007669"/>
    <property type="project" value="UniProtKB-KW"/>
</dbReference>
<comment type="caution">
    <text evidence="6">The sequence shown here is derived from an EMBL/GenBank/DDBJ whole genome shotgun (WGS) entry which is preliminary data.</text>
</comment>
<dbReference type="PANTHER" id="PTHR42743">
    <property type="entry name" value="AMINO-ACID AMINOTRANSFERASE"/>
    <property type="match status" value="1"/>
</dbReference>
<evidence type="ECO:0000313" key="6">
    <source>
        <dbReference type="EMBL" id="MDW8799721.1"/>
    </source>
</evidence>
<evidence type="ECO:0000256" key="5">
    <source>
        <dbReference type="RuleBase" id="RU004516"/>
    </source>
</evidence>
<keyword evidence="7" id="KW-1185">Reference proteome</keyword>
<dbReference type="PROSITE" id="PS00770">
    <property type="entry name" value="AA_TRANSFER_CLASS_4"/>
    <property type="match status" value="1"/>
</dbReference>
<dbReference type="RefSeq" id="WP_318796414.1">
    <property type="nucleotide sequence ID" value="NZ_JARUJP010000001.1"/>
</dbReference>
<dbReference type="Gene3D" id="3.30.470.10">
    <property type="match status" value="1"/>
</dbReference>
<dbReference type="Pfam" id="PF01063">
    <property type="entry name" value="Aminotran_4"/>
    <property type="match status" value="1"/>
</dbReference>
<proteinExistence type="inferred from homology"/>
<evidence type="ECO:0000256" key="1">
    <source>
        <dbReference type="ARBA" id="ARBA00001933"/>
    </source>
</evidence>
<dbReference type="PANTHER" id="PTHR42743:SF11">
    <property type="entry name" value="AMINODEOXYCHORISMATE LYASE"/>
    <property type="match status" value="1"/>
</dbReference>
<evidence type="ECO:0000313" key="7">
    <source>
        <dbReference type="Proteomes" id="UP001281656"/>
    </source>
</evidence>
<organism evidence="6 7">
    <name type="scientific">Clostridium tanneri</name>
    <dbReference type="NCBI Taxonomy" id="3037988"/>
    <lineage>
        <taxon>Bacteria</taxon>
        <taxon>Bacillati</taxon>
        <taxon>Bacillota</taxon>
        <taxon>Clostridia</taxon>
        <taxon>Eubacteriales</taxon>
        <taxon>Clostridiaceae</taxon>
        <taxon>Clostridium</taxon>
    </lineage>
</organism>
<keyword evidence="6" id="KW-0032">Aminotransferase</keyword>
<evidence type="ECO:0000256" key="3">
    <source>
        <dbReference type="ARBA" id="ARBA00022898"/>
    </source>
</evidence>
<evidence type="ECO:0000256" key="4">
    <source>
        <dbReference type="RuleBase" id="RU004106"/>
    </source>
</evidence>
<dbReference type="InterPro" id="IPR050571">
    <property type="entry name" value="Class-IV_PLP-Dep_Aminotrnsfr"/>
</dbReference>
<comment type="similarity">
    <text evidence="2 4">Belongs to the class-IV pyridoxal-phosphate-dependent aminotransferase family.</text>
</comment>
<protein>
    <submittedName>
        <fullName evidence="6">Aminotransferase class IV</fullName>
    </submittedName>
</protein>
<dbReference type="Proteomes" id="UP001281656">
    <property type="component" value="Unassembled WGS sequence"/>
</dbReference>
<comment type="cofactor">
    <cofactor evidence="1 5">
        <name>pyridoxal 5'-phosphate</name>
        <dbReference type="ChEBI" id="CHEBI:597326"/>
    </cofactor>
</comment>
<accession>A0ABU4JNK0</accession>